<sequence>MKQLTLEQHRARIENLRRVTEDTKKCTRDWRIHDYLPGQVTYYLGDYPALMSITPTEYDYKLLKSYAENGVGLIQVHEEWNDTIEKYGSDKWHSCDHEGMNRFIDLCHSFGLKIIPYCSSSYIHEGSKYYQERFSRSFNGCVDMHYKYRLGWAGSEYWRDFILPKTFGILDTYDFDGIYNDWGYDWDLSSMLSVPENRRNCDIEPVDCYDPEAEDLIHMIYSGVKDRGGIYKLHVGGNTRGFVRGKYYDYLWIGEGEYSVDCGKGKMYEPYVVPCPDKPRLTKHGQERFDPELFFAMTIPFVQFPLLTHGRPTMGKCIDVPGVKQYKTTDRDRLYQYFRRVRDYAEKHPDGPYVYSEWSQIPDDPDEYTVWSRYLRLYKPMVEDESVVHMEIRETAAVLSPIPETVYITQFTNTGDYIVVSNMADEPYMLETRDLWQNRETGDCGKRFEVPAKRMLFLVRREPGA</sequence>
<evidence type="ECO:0000313" key="2">
    <source>
        <dbReference type="Proteomes" id="UP001139365"/>
    </source>
</evidence>
<dbReference type="AlphaFoldDB" id="A0AAE3FHU3"/>
<organism evidence="1 2">
    <name type="scientific">Candidatus Colimorpha enterica</name>
    <dbReference type="NCBI Taxonomy" id="3083063"/>
    <lineage>
        <taxon>Bacteria</taxon>
        <taxon>Pseudomonadati</taxon>
        <taxon>Bacteroidota</taxon>
        <taxon>Bacteroidia</taxon>
        <taxon>Bacteroidales</taxon>
        <taxon>Candidatus Colimorpha</taxon>
    </lineage>
</organism>
<proteinExistence type="predicted"/>
<dbReference type="Proteomes" id="UP001139365">
    <property type="component" value="Unassembled WGS sequence"/>
</dbReference>
<gene>
    <name evidence="1" type="ORF">MR241_05670</name>
</gene>
<dbReference type="EMBL" id="JALEMU010000090">
    <property type="protein sequence ID" value="MCI5755765.1"/>
    <property type="molecule type" value="Genomic_DNA"/>
</dbReference>
<evidence type="ECO:0000313" key="1">
    <source>
        <dbReference type="EMBL" id="MCI5755765.1"/>
    </source>
</evidence>
<accession>A0AAE3FHU3</accession>
<comment type="caution">
    <text evidence="1">The sequence shown here is derived from an EMBL/GenBank/DDBJ whole genome shotgun (WGS) entry which is preliminary data.</text>
</comment>
<protein>
    <submittedName>
        <fullName evidence="1">Uncharacterized protein</fullName>
    </submittedName>
</protein>
<name>A0AAE3FHU3_9BACT</name>
<reference evidence="1 2" key="1">
    <citation type="submission" date="2022-03" db="EMBL/GenBank/DDBJ databases">
        <title>Metagenome-assembled genomes from swine fecal metagenomes.</title>
        <authorList>
            <person name="Holman D.B."/>
            <person name="Kommadath A."/>
        </authorList>
    </citation>
    <scope>NUCLEOTIDE SEQUENCE [LARGE SCALE GENOMIC DNA]</scope>
    <source>
        <strain evidence="1">SUG147</strain>
    </source>
</reference>